<dbReference type="Pfam" id="PF07715">
    <property type="entry name" value="Plug"/>
    <property type="match status" value="1"/>
</dbReference>
<evidence type="ECO:0000313" key="14">
    <source>
        <dbReference type="EMBL" id="SFH74142.1"/>
    </source>
</evidence>
<evidence type="ECO:0000256" key="6">
    <source>
        <dbReference type="ARBA" id="ARBA00023004"/>
    </source>
</evidence>
<dbReference type="Pfam" id="PF00593">
    <property type="entry name" value="TonB_dep_Rec_b-barrel"/>
    <property type="match status" value="1"/>
</dbReference>
<evidence type="ECO:0000256" key="12">
    <source>
        <dbReference type="SAM" id="Phobius"/>
    </source>
</evidence>
<dbReference type="SUPFAM" id="SSF49464">
    <property type="entry name" value="Carboxypeptidase regulatory domain-like"/>
    <property type="match status" value="1"/>
</dbReference>
<evidence type="ECO:0000313" key="15">
    <source>
        <dbReference type="Proteomes" id="UP000198670"/>
    </source>
</evidence>
<dbReference type="Gene3D" id="2.170.130.10">
    <property type="entry name" value="TonB-dependent receptor, plug domain"/>
    <property type="match status" value="1"/>
</dbReference>
<dbReference type="SMART" id="SM00965">
    <property type="entry name" value="STN"/>
    <property type="match status" value="1"/>
</dbReference>
<dbReference type="NCBIfam" id="TIGR04057">
    <property type="entry name" value="SusC_RagA_signa"/>
    <property type="match status" value="1"/>
</dbReference>
<dbReference type="GO" id="GO:0009279">
    <property type="term" value="C:cell outer membrane"/>
    <property type="evidence" value="ECO:0007669"/>
    <property type="project" value="UniProtKB-SubCell"/>
</dbReference>
<keyword evidence="9 10" id="KW-0998">Cell outer membrane</keyword>
<dbReference type="InterPro" id="IPR012910">
    <property type="entry name" value="Plug_dom"/>
</dbReference>
<evidence type="ECO:0000256" key="10">
    <source>
        <dbReference type="PROSITE-ProRule" id="PRU01360"/>
    </source>
</evidence>
<evidence type="ECO:0000259" key="13">
    <source>
        <dbReference type="SMART" id="SM00965"/>
    </source>
</evidence>
<dbReference type="Pfam" id="PF07660">
    <property type="entry name" value="STN"/>
    <property type="match status" value="1"/>
</dbReference>
<keyword evidence="12" id="KW-1133">Transmembrane helix</keyword>
<keyword evidence="6" id="KW-0408">Iron</keyword>
<gene>
    <name evidence="14" type="ORF">SAMN05444682_10146</name>
</gene>
<dbReference type="InterPro" id="IPR011662">
    <property type="entry name" value="Secretin/TonB_short_N"/>
</dbReference>
<keyword evidence="2 10" id="KW-0813">Transport</keyword>
<dbReference type="InterPro" id="IPR037066">
    <property type="entry name" value="Plug_dom_sf"/>
</dbReference>
<evidence type="ECO:0000256" key="5">
    <source>
        <dbReference type="ARBA" id="ARBA00022692"/>
    </source>
</evidence>
<sequence length="1127" mass="123702">MHGQLHAGLLPKREGNPHSGFGCRHPNVYYILMMKLTVLLILAFTFQVSAFTYAQRINLHVKEASLADILKHVQRQSGYNFLFNNRYLKNTKPVTVDIQDKSIEEALSLIFADQPYNFQIEGDIITLIPKTTSGADPVASDNLQRVVQGQVTDSLGTPLEGVSVLVQGTSKGVATDSGGRYQIAAAADEVLVFRLVGYGVQTIAASRQSAMDVVLLPESADLDEVVVVGYGTQRKVNLTGSVSSVNFEKGGMQSRPLQNVSSALAGMAAGLNVNLSNGHPGAPASVKVRGVGSLNAGQDPLIVIDGQVGDINAVNPSDVASVSVLKDAASAAIYGSRASNGVILVTTKTGQNSDGKVSFNYNGNVGKTDAARVFDIIDNTVDQMELINLVQRNSGIQPSYSDERINEWREGSISDPLLYPNTNWWDALLSSGIMQTHNLSARGGNSRINFFTSMGYLQNGGTIPNTGMDRYNFRNNLSYKVNDWLELGNILTALYSESDPGTDGSIFQWFETLTPGTLPKHPDGRYGLSMTGGSEFSANNPLRAAETQLGENATQRYTGKFFAKLTPLEGLTLTGSYFVDFYNYNNWTSNRPVDTWDFQTNTIGLAASPTIGIGNSFSKNRRSVVDLFGNYERSFGNHHFTLLAGYNQEYYRTDAFSASKIDLYSLDIPVLDAAATVQSASGNANDFAMRSYFGRLNYSFDDRYLLEVNIRTDGSSRFSPGNRWGTFPSASAGWNLSNESFWAPLQATIDQFKLRASYGRLGNNGIGNYDWQSVYRAANYSFNGTITKGLAPTAFANADITWETTDVMDIGMDMRLFQSLSLSVDYYNKLTHGILARVPIPFVNGGLEAPLINSAKVRNSGVEAEVSFQKQFNAFSLFVGLNGALNNNVIESYKGDYLEPHGQGVWTEGQPIGKFWLRQVDHIVQDQAEIDALVDDGWVFRPSTPGPGDFLYRDADGNKTVDDNDRTLMGNPLPKFTYGGTLNAEYKGFDLLAQFNGVAGWDKYLTSPTFTLLRPINGVLAAPKFLDSWTEDNPSTTIPKLYNSDPKNNQISDYYLQSASYFRIKALQLGYTLPTTWVERAKISNVRLYVNLENYFTFTGWEGLDPESGGVTYPQMKTLSFGLNFGF</sequence>
<dbReference type="InterPro" id="IPR008969">
    <property type="entry name" value="CarboxyPept-like_regulatory"/>
</dbReference>
<feature type="domain" description="Secretin/TonB short N-terminal" evidence="13">
    <location>
        <begin position="79"/>
        <end position="130"/>
    </location>
</feature>
<dbReference type="STRING" id="1477437.SAMN05444682_10146"/>
<dbReference type="Gene3D" id="2.60.40.1120">
    <property type="entry name" value="Carboxypeptidase-like, regulatory domain"/>
    <property type="match status" value="1"/>
</dbReference>
<dbReference type="GO" id="GO:0006826">
    <property type="term" value="P:iron ion transport"/>
    <property type="evidence" value="ECO:0007669"/>
    <property type="project" value="UniProtKB-KW"/>
</dbReference>
<dbReference type="InterPro" id="IPR000531">
    <property type="entry name" value="Beta-barrel_TonB"/>
</dbReference>
<dbReference type="OrthoDB" id="600887at2"/>
<dbReference type="AlphaFoldDB" id="A0A1I3CI06"/>
<proteinExistence type="inferred from homology"/>
<evidence type="ECO:0000256" key="1">
    <source>
        <dbReference type="ARBA" id="ARBA00004571"/>
    </source>
</evidence>
<evidence type="ECO:0000256" key="4">
    <source>
        <dbReference type="ARBA" id="ARBA00022496"/>
    </source>
</evidence>
<evidence type="ECO:0000256" key="7">
    <source>
        <dbReference type="ARBA" id="ARBA00023077"/>
    </source>
</evidence>
<accession>A0A1I3CI06</accession>
<protein>
    <submittedName>
        <fullName evidence="14">TonB-linked outer membrane protein, SusC/RagA family</fullName>
    </submittedName>
</protein>
<comment type="subcellular location">
    <subcellularLocation>
        <location evidence="1 10">Cell outer membrane</location>
        <topology evidence="1 10">Multi-pass membrane protein</topology>
    </subcellularLocation>
</comment>
<dbReference type="InterPro" id="IPR036942">
    <property type="entry name" value="Beta-barrel_TonB_sf"/>
</dbReference>
<keyword evidence="7 11" id="KW-0798">TonB box</keyword>
<keyword evidence="5 10" id="KW-0812">Transmembrane</keyword>
<organism evidence="14 15">
    <name type="scientific">Parapedobacter indicus</name>
    <dbReference type="NCBI Taxonomy" id="1477437"/>
    <lineage>
        <taxon>Bacteria</taxon>
        <taxon>Pseudomonadati</taxon>
        <taxon>Bacteroidota</taxon>
        <taxon>Sphingobacteriia</taxon>
        <taxon>Sphingobacteriales</taxon>
        <taxon>Sphingobacteriaceae</taxon>
        <taxon>Parapedobacter</taxon>
    </lineage>
</organism>
<dbReference type="Gene3D" id="2.40.170.20">
    <property type="entry name" value="TonB-dependent receptor, beta-barrel domain"/>
    <property type="match status" value="1"/>
</dbReference>
<keyword evidence="4" id="KW-0406">Ion transport</keyword>
<dbReference type="Proteomes" id="UP000198670">
    <property type="component" value="Unassembled WGS sequence"/>
</dbReference>
<evidence type="ECO:0000256" key="11">
    <source>
        <dbReference type="RuleBase" id="RU003357"/>
    </source>
</evidence>
<name>A0A1I3CI06_9SPHI</name>
<dbReference type="Pfam" id="PF13715">
    <property type="entry name" value="CarbopepD_reg_2"/>
    <property type="match status" value="1"/>
</dbReference>
<keyword evidence="4" id="KW-0410">Iron transport</keyword>
<dbReference type="EMBL" id="FOQO01000001">
    <property type="protein sequence ID" value="SFH74142.1"/>
    <property type="molecule type" value="Genomic_DNA"/>
</dbReference>
<dbReference type="Gene3D" id="3.55.50.30">
    <property type="match status" value="1"/>
</dbReference>
<dbReference type="InterPro" id="IPR023997">
    <property type="entry name" value="TonB-dep_OMP_SusC/RagA_CS"/>
</dbReference>
<comment type="similarity">
    <text evidence="10 11">Belongs to the TonB-dependent receptor family.</text>
</comment>
<keyword evidence="3 10" id="KW-1134">Transmembrane beta strand</keyword>
<evidence type="ECO:0000256" key="8">
    <source>
        <dbReference type="ARBA" id="ARBA00023136"/>
    </source>
</evidence>
<keyword evidence="8 10" id="KW-0472">Membrane</keyword>
<reference evidence="14 15" key="1">
    <citation type="submission" date="2016-10" db="EMBL/GenBank/DDBJ databases">
        <authorList>
            <person name="de Groot N.N."/>
        </authorList>
    </citation>
    <scope>NUCLEOTIDE SEQUENCE [LARGE SCALE GENOMIC DNA]</scope>
    <source>
        <strain evidence="14 15">RK1</strain>
    </source>
</reference>
<evidence type="ECO:0000256" key="3">
    <source>
        <dbReference type="ARBA" id="ARBA00022452"/>
    </source>
</evidence>
<evidence type="ECO:0000256" key="2">
    <source>
        <dbReference type="ARBA" id="ARBA00022448"/>
    </source>
</evidence>
<dbReference type="InterPro" id="IPR023996">
    <property type="entry name" value="TonB-dep_OMP_SusC/RagA"/>
</dbReference>
<dbReference type="SUPFAM" id="SSF56935">
    <property type="entry name" value="Porins"/>
    <property type="match status" value="1"/>
</dbReference>
<dbReference type="PROSITE" id="PS52016">
    <property type="entry name" value="TONB_DEPENDENT_REC_3"/>
    <property type="match status" value="1"/>
</dbReference>
<dbReference type="InterPro" id="IPR039426">
    <property type="entry name" value="TonB-dep_rcpt-like"/>
</dbReference>
<dbReference type="NCBIfam" id="TIGR04056">
    <property type="entry name" value="OMP_RagA_SusC"/>
    <property type="match status" value="1"/>
</dbReference>
<evidence type="ECO:0000256" key="9">
    <source>
        <dbReference type="ARBA" id="ARBA00023237"/>
    </source>
</evidence>
<keyword evidence="15" id="KW-1185">Reference proteome</keyword>
<feature type="transmembrane region" description="Helical" evidence="12">
    <location>
        <begin position="28"/>
        <end position="53"/>
    </location>
</feature>